<dbReference type="NCBIfam" id="TIGR02595">
    <property type="entry name" value="PEP_CTERM"/>
    <property type="match status" value="1"/>
</dbReference>
<reference evidence="2 3" key="1">
    <citation type="submission" date="2020-08" db="EMBL/GenBank/DDBJ databases">
        <title>Functional genomics of gut bacteria from endangered species of beetles.</title>
        <authorList>
            <person name="Carlos-Shanley C."/>
        </authorList>
    </citation>
    <scope>NUCLEOTIDE SEQUENCE [LARGE SCALE GENOMIC DNA]</scope>
    <source>
        <strain evidence="2 3">S00239</strain>
    </source>
</reference>
<evidence type="ECO:0000256" key="1">
    <source>
        <dbReference type="SAM" id="SignalP"/>
    </source>
</evidence>
<dbReference type="EMBL" id="JACHLP010000006">
    <property type="protein sequence ID" value="MBB4844537.1"/>
    <property type="molecule type" value="Genomic_DNA"/>
</dbReference>
<evidence type="ECO:0000313" key="3">
    <source>
        <dbReference type="Proteomes" id="UP000562027"/>
    </source>
</evidence>
<protein>
    <recommendedName>
        <fullName evidence="4">Secreted protein with PEP-CTERM sorting signal</fullName>
    </recommendedName>
</protein>
<evidence type="ECO:0000313" key="2">
    <source>
        <dbReference type="EMBL" id="MBB4844537.1"/>
    </source>
</evidence>
<feature type="signal peptide" evidence="1">
    <location>
        <begin position="1"/>
        <end position="25"/>
    </location>
</feature>
<gene>
    <name evidence="2" type="ORF">HNP55_003081</name>
</gene>
<evidence type="ECO:0008006" key="4">
    <source>
        <dbReference type="Google" id="ProtNLM"/>
    </source>
</evidence>
<dbReference type="RefSeq" id="WP_184301079.1">
    <property type="nucleotide sequence ID" value="NZ_JACHLP010000006.1"/>
</dbReference>
<sequence>MHPSRTPLTPLLGLLASLLAAPAMASTSVTLYGRGLDAQQTINFNDIKPGHTSSSGSADGHVTGPSAAGALSVSGYASAGHLAVSASSATQVYAHNHDSQGNLYERIATAGLSAEANASWQDRLTLNAAGLAGQRGYFEASLQLTGNVGAMVSGPSVNIRNPDGSSLYMQMSSTASVVVAGTGLNWTTQSWDDACTAVGMAGHLACAAASSDPGSNRNYQAGAITALPIRVDFIFGNATTMAYHLRSFSSANATIAYYKMAGSGQSAGTADMSHTLLWGGMSGVYLQDGRAVGDYSLSADSGLNYGVAAVVPEPASGLLLLGGLALLAGLRRRH</sequence>
<dbReference type="InterPro" id="IPR013424">
    <property type="entry name" value="Ice-binding_C"/>
</dbReference>
<keyword evidence="3" id="KW-1185">Reference proteome</keyword>
<feature type="chain" id="PRO_5032340067" description="Secreted protein with PEP-CTERM sorting signal" evidence="1">
    <location>
        <begin position="26"/>
        <end position="334"/>
    </location>
</feature>
<name>A0A840LGY6_9BURK</name>
<dbReference type="Proteomes" id="UP000562027">
    <property type="component" value="Unassembled WGS sequence"/>
</dbReference>
<proteinExistence type="predicted"/>
<keyword evidence="1" id="KW-0732">Signal</keyword>
<accession>A0A840LGY6</accession>
<dbReference type="AlphaFoldDB" id="A0A840LGY6"/>
<comment type="caution">
    <text evidence="2">The sequence shown here is derived from an EMBL/GenBank/DDBJ whole genome shotgun (WGS) entry which is preliminary data.</text>
</comment>
<organism evidence="2 3">
    <name type="scientific">Roseateles oligotrophus</name>
    <dbReference type="NCBI Taxonomy" id="1769250"/>
    <lineage>
        <taxon>Bacteria</taxon>
        <taxon>Pseudomonadati</taxon>
        <taxon>Pseudomonadota</taxon>
        <taxon>Betaproteobacteria</taxon>
        <taxon>Burkholderiales</taxon>
        <taxon>Sphaerotilaceae</taxon>
        <taxon>Roseateles</taxon>
    </lineage>
</organism>